<dbReference type="GO" id="GO:0030170">
    <property type="term" value="F:pyridoxal phosphate binding"/>
    <property type="evidence" value="ECO:0007669"/>
    <property type="project" value="InterPro"/>
</dbReference>
<dbReference type="AlphaFoldDB" id="A0A7C4NJM7"/>
<keyword evidence="3 7" id="KW-0808">Transferase</keyword>
<evidence type="ECO:0000256" key="4">
    <source>
        <dbReference type="ARBA" id="ARBA00022898"/>
    </source>
</evidence>
<keyword evidence="4" id="KW-0663">Pyridoxal phosphate</keyword>
<dbReference type="Gene3D" id="3.90.1150.10">
    <property type="entry name" value="Aspartate Aminotransferase, domain 1"/>
    <property type="match status" value="1"/>
</dbReference>
<dbReference type="GO" id="GO:0008483">
    <property type="term" value="F:transaminase activity"/>
    <property type="evidence" value="ECO:0007669"/>
    <property type="project" value="UniProtKB-KW"/>
</dbReference>
<dbReference type="PANTHER" id="PTHR42885:SF2">
    <property type="entry name" value="HISTIDINOL-PHOSPHATE AMINOTRANSFERASE"/>
    <property type="match status" value="1"/>
</dbReference>
<dbReference type="InterPro" id="IPR015424">
    <property type="entry name" value="PyrdxlP-dep_Trfase"/>
</dbReference>
<evidence type="ECO:0000256" key="2">
    <source>
        <dbReference type="ARBA" id="ARBA00022576"/>
    </source>
</evidence>
<dbReference type="CDD" id="cd00609">
    <property type="entry name" value="AAT_like"/>
    <property type="match status" value="1"/>
</dbReference>
<evidence type="ECO:0000313" key="7">
    <source>
        <dbReference type="EMBL" id="HGQ64383.1"/>
    </source>
</evidence>
<dbReference type="Pfam" id="PF00155">
    <property type="entry name" value="Aminotran_1_2"/>
    <property type="match status" value="1"/>
</dbReference>
<dbReference type="InterPro" id="IPR004839">
    <property type="entry name" value="Aminotransferase_I/II_large"/>
</dbReference>
<organism evidence="7">
    <name type="scientific">Ignisphaera aggregans</name>
    <dbReference type="NCBI Taxonomy" id="334771"/>
    <lineage>
        <taxon>Archaea</taxon>
        <taxon>Thermoproteota</taxon>
        <taxon>Thermoprotei</taxon>
        <taxon>Desulfurococcales</taxon>
        <taxon>Desulfurococcaceae</taxon>
        <taxon>Ignisphaera</taxon>
    </lineage>
</organism>
<protein>
    <submittedName>
        <fullName evidence="7">Aminotransferase class I/II-fold pyridoxal phosphate-dependent enzyme</fullName>
    </submittedName>
</protein>
<keyword evidence="2 7" id="KW-0032">Aminotransferase</keyword>
<comment type="cofactor">
    <cofactor evidence="1">
        <name>pyridoxal 5'-phosphate</name>
        <dbReference type="ChEBI" id="CHEBI:597326"/>
    </cofactor>
</comment>
<reference evidence="7" key="1">
    <citation type="journal article" date="2020" name="mSystems">
        <title>Genome- and Community-Level Interaction Insights into Carbon Utilization and Element Cycling Functions of Hydrothermarchaeota in Hydrothermal Sediment.</title>
        <authorList>
            <person name="Zhou Z."/>
            <person name="Liu Y."/>
            <person name="Xu W."/>
            <person name="Pan J."/>
            <person name="Luo Z.H."/>
            <person name="Li M."/>
        </authorList>
    </citation>
    <scope>NUCLEOTIDE SEQUENCE [LARGE SCALE GENOMIC DNA]</scope>
    <source>
        <strain evidence="7">SpSt-637</strain>
        <strain evidence="6">SpSt-667</strain>
    </source>
</reference>
<evidence type="ECO:0000256" key="3">
    <source>
        <dbReference type="ARBA" id="ARBA00022679"/>
    </source>
</evidence>
<dbReference type="EMBL" id="DTBD01000028">
    <property type="protein sequence ID" value="HGQ64383.1"/>
    <property type="molecule type" value="Genomic_DNA"/>
</dbReference>
<evidence type="ECO:0000259" key="5">
    <source>
        <dbReference type="Pfam" id="PF00155"/>
    </source>
</evidence>
<evidence type="ECO:0000313" key="6">
    <source>
        <dbReference type="EMBL" id="HGQ35457.1"/>
    </source>
</evidence>
<accession>A0A7C4NJM7</accession>
<name>A0A7C4NJM7_9CREN</name>
<feature type="domain" description="Aminotransferase class I/classII large" evidence="5">
    <location>
        <begin position="20"/>
        <end position="324"/>
    </location>
</feature>
<comment type="caution">
    <text evidence="7">The sequence shown here is derived from an EMBL/GenBank/DDBJ whole genome shotgun (WGS) entry which is preliminary data.</text>
</comment>
<evidence type="ECO:0000256" key="1">
    <source>
        <dbReference type="ARBA" id="ARBA00001933"/>
    </source>
</evidence>
<sequence length="347" mass="39948">MLCIASLYSYRYKEPPQQAIRLHLNECLYPLPDIIVENISKVLRNCNLYPSEVMFTRFRELIAEYVKVDVDNVYPFAGGDSALRTIFYTLINSGDKVMYVEPTFVMVKVYAKNRKVKELVVESREGDEWWITPLDTLLEKSKNVDTAIIIDPNNPTGSPIVKAKKDIVDLLSKSVRKYIVFDEAYHEFAGYTVANYISDYPNIVVVRSLSKAFCLAGFRLGYVIASKDIIAKISSVHTPFDIPTPSIAAGITALENIKYMKDMVNEVKTVRELMYEKLKSMGFKVYRSLANFLLIKDKRDLQEVLSRHYIYIKKIGEDLYRITVPPMNIYDYVIKYLGKSCEDSYTK</sequence>
<gene>
    <name evidence="7" type="ORF">ENU08_03975</name>
    <name evidence="6" type="ORF">ENU41_02105</name>
</gene>
<dbReference type="EMBL" id="DTCK01000012">
    <property type="protein sequence ID" value="HGQ35457.1"/>
    <property type="molecule type" value="Genomic_DNA"/>
</dbReference>
<dbReference type="Gene3D" id="3.40.640.10">
    <property type="entry name" value="Type I PLP-dependent aspartate aminotransferase-like (Major domain)"/>
    <property type="match status" value="1"/>
</dbReference>
<dbReference type="PANTHER" id="PTHR42885">
    <property type="entry name" value="HISTIDINOL-PHOSPHATE AMINOTRANSFERASE-RELATED"/>
    <property type="match status" value="1"/>
</dbReference>
<dbReference type="SUPFAM" id="SSF53383">
    <property type="entry name" value="PLP-dependent transferases"/>
    <property type="match status" value="1"/>
</dbReference>
<dbReference type="InterPro" id="IPR015421">
    <property type="entry name" value="PyrdxlP-dep_Trfase_major"/>
</dbReference>
<dbReference type="InterPro" id="IPR015422">
    <property type="entry name" value="PyrdxlP-dep_Trfase_small"/>
</dbReference>
<proteinExistence type="predicted"/>